<dbReference type="GO" id="GO:0008483">
    <property type="term" value="F:transaminase activity"/>
    <property type="evidence" value="ECO:0007669"/>
    <property type="project" value="UniProtKB-KW"/>
</dbReference>
<dbReference type="GO" id="GO:0005829">
    <property type="term" value="C:cytosol"/>
    <property type="evidence" value="ECO:0007669"/>
    <property type="project" value="TreeGrafter"/>
</dbReference>
<dbReference type="PANTHER" id="PTHR43757">
    <property type="entry name" value="AMINOMETHYLTRANSFERASE"/>
    <property type="match status" value="1"/>
</dbReference>
<evidence type="ECO:0000256" key="4">
    <source>
        <dbReference type="ARBA" id="ARBA00022679"/>
    </source>
</evidence>
<organism evidence="11 12">
    <name type="scientific">Candidatus Macondimonas diazotrophica</name>
    <dbReference type="NCBI Taxonomy" id="2305248"/>
    <lineage>
        <taxon>Bacteria</taxon>
        <taxon>Pseudomonadati</taxon>
        <taxon>Pseudomonadota</taxon>
        <taxon>Gammaproteobacteria</taxon>
        <taxon>Chromatiales</taxon>
        <taxon>Ectothiorhodospiraceae</taxon>
        <taxon>Candidatus Macondimonas</taxon>
    </lineage>
</organism>
<dbReference type="FunFam" id="3.30.70.1400:FF:000001">
    <property type="entry name" value="Aminomethyltransferase"/>
    <property type="match status" value="1"/>
</dbReference>
<dbReference type="Gene3D" id="4.10.1250.10">
    <property type="entry name" value="Aminomethyltransferase fragment"/>
    <property type="match status" value="1"/>
</dbReference>
<evidence type="ECO:0000256" key="3">
    <source>
        <dbReference type="ARBA" id="ARBA00022576"/>
    </source>
</evidence>
<dbReference type="GO" id="GO:0032259">
    <property type="term" value="P:methylation"/>
    <property type="evidence" value="ECO:0007669"/>
    <property type="project" value="UniProtKB-KW"/>
</dbReference>
<dbReference type="AlphaFoldDB" id="A0A4Z0F9P2"/>
<evidence type="ECO:0000256" key="2">
    <source>
        <dbReference type="ARBA" id="ARBA00012616"/>
    </source>
</evidence>
<evidence type="ECO:0000256" key="8">
    <source>
        <dbReference type="PIRSR" id="PIRSR006487-1"/>
    </source>
</evidence>
<evidence type="ECO:0000256" key="6">
    <source>
        <dbReference type="ARBA" id="ARBA00047665"/>
    </source>
</evidence>
<dbReference type="Proteomes" id="UP000297890">
    <property type="component" value="Unassembled WGS sequence"/>
</dbReference>
<dbReference type="PIRSF" id="PIRSF006487">
    <property type="entry name" value="GcvT"/>
    <property type="match status" value="1"/>
</dbReference>
<dbReference type="InterPro" id="IPR028896">
    <property type="entry name" value="GcvT/YgfZ/DmdA"/>
</dbReference>
<proteinExistence type="inferred from homology"/>
<dbReference type="SUPFAM" id="SSF101790">
    <property type="entry name" value="Aminomethyltransferase beta-barrel domain"/>
    <property type="match status" value="1"/>
</dbReference>
<sequence>MNQRTALYDSHVAASARLVPFSGWDMPLHYGSQLQEHHHVRAEVGVFDVSHMTVIDLSGPDAKAFLRLLLANDVARLSHPGHALYSCMLNAEGGILDDLIVYFRGEDRYRLVVNAATRERDLAWIEARRTEIGGATELIHRTDLAMLALQGPMAERALGHVVSAETLTAVRALKAFQFVERPEGFIARTGYTGEDGFEILLSVGAAPGMWHALLAAGVQPCGLGARDTLRLEAGLSLYGTDLDDAHTPNECGLGWTVAMAPPERSFMGRAALEAATPRCRQVGLVLQGRGVLRNGLVVRFADGTEGRITSGGFSPTLQRAIALARVPVQASGLHQCEVLLRGQALKARVVKPPFVRHGVASIDLDAL</sequence>
<dbReference type="InterPro" id="IPR006223">
    <property type="entry name" value="GcvT"/>
</dbReference>
<dbReference type="RefSeq" id="WP_135281782.1">
    <property type="nucleotide sequence ID" value="NZ_SRIO01000008.1"/>
</dbReference>
<keyword evidence="3 7" id="KW-0032">Aminotransferase</keyword>
<dbReference type="HAMAP" id="MF_00259">
    <property type="entry name" value="GcvT"/>
    <property type="match status" value="1"/>
</dbReference>
<dbReference type="InterPro" id="IPR027266">
    <property type="entry name" value="TrmE/GcvT-like"/>
</dbReference>
<dbReference type="GO" id="GO:0019464">
    <property type="term" value="P:glycine decarboxylation via glycine cleavage system"/>
    <property type="evidence" value="ECO:0007669"/>
    <property type="project" value="UniProtKB-UniRule"/>
</dbReference>
<accession>A0A4Z0F9P2</accession>
<feature type="domain" description="GCVT N-terminal" evidence="9">
    <location>
        <begin position="7"/>
        <end position="259"/>
    </location>
</feature>
<comment type="caution">
    <text evidence="11">The sequence shown here is derived from an EMBL/GenBank/DDBJ whole genome shotgun (WGS) entry which is preliminary data.</text>
</comment>
<dbReference type="InterPro" id="IPR013977">
    <property type="entry name" value="GcvT_C"/>
</dbReference>
<dbReference type="EMBL" id="SRIO01000008">
    <property type="protein sequence ID" value="TFZ82536.1"/>
    <property type="molecule type" value="Genomic_DNA"/>
</dbReference>
<keyword evidence="12" id="KW-1185">Reference proteome</keyword>
<dbReference type="Gene3D" id="3.30.70.1400">
    <property type="entry name" value="Aminomethyltransferase beta-barrel domains"/>
    <property type="match status" value="1"/>
</dbReference>
<name>A0A4Z0F9P2_9GAMM</name>
<feature type="domain" description="Aminomethyltransferase C-terminal" evidence="10">
    <location>
        <begin position="280"/>
        <end position="355"/>
    </location>
</feature>
<dbReference type="SUPFAM" id="SSF103025">
    <property type="entry name" value="Folate-binding domain"/>
    <property type="match status" value="1"/>
</dbReference>
<keyword evidence="11" id="KW-0489">Methyltransferase</keyword>
<evidence type="ECO:0000313" key="11">
    <source>
        <dbReference type="EMBL" id="TFZ82536.1"/>
    </source>
</evidence>
<evidence type="ECO:0000256" key="1">
    <source>
        <dbReference type="ARBA" id="ARBA00008609"/>
    </source>
</evidence>
<reference evidence="11 12" key="1">
    <citation type="journal article" date="2019" name="ISME J.">
        <title>Candidatus Macondimonas diazotrophica, a novel gammaproteobacterial genus dominating crude-oil-contaminated coastal sediments.</title>
        <authorList>
            <person name="Karthikeyan S."/>
            <person name="Konstantinidis K."/>
        </authorList>
    </citation>
    <scope>NUCLEOTIDE SEQUENCE [LARGE SCALE GENOMIC DNA]</scope>
    <source>
        <strain evidence="11 12">KTK01</strain>
    </source>
</reference>
<keyword evidence="4 7" id="KW-0808">Transferase</keyword>
<dbReference type="Pfam" id="PF01571">
    <property type="entry name" value="GCV_T"/>
    <property type="match status" value="1"/>
</dbReference>
<dbReference type="InterPro" id="IPR029043">
    <property type="entry name" value="GcvT/YgfZ_C"/>
</dbReference>
<dbReference type="Gene3D" id="2.40.30.110">
    <property type="entry name" value="Aminomethyltransferase beta-barrel domains"/>
    <property type="match status" value="1"/>
</dbReference>
<dbReference type="OrthoDB" id="9774591at2"/>
<comment type="similarity">
    <text evidence="1 7">Belongs to the GcvT family.</text>
</comment>
<dbReference type="GO" id="GO:0005960">
    <property type="term" value="C:glycine cleavage complex"/>
    <property type="evidence" value="ECO:0007669"/>
    <property type="project" value="InterPro"/>
</dbReference>
<comment type="subunit">
    <text evidence="7">The glycine cleavage system is composed of four proteins: P, T, L and H.</text>
</comment>
<dbReference type="NCBIfam" id="TIGR00528">
    <property type="entry name" value="gcvT"/>
    <property type="match status" value="1"/>
</dbReference>
<gene>
    <name evidence="7 11" type="primary">gcvT</name>
    <name evidence="11" type="ORF">E4680_07445</name>
</gene>
<dbReference type="Pfam" id="PF08669">
    <property type="entry name" value="GCV_T_C"/>
    <property type="match status" value="1"/>
</dbReference>
<protein>
    <recommendedName>
        <fullName evidence="2 7">Aminomethyltransferase</fullName>
        <ecNumber evidence="2 7">2.1.2.10</ecNumber>
    </recommendedName>
    <alternativeName>
        <fullName evidence="5 7">Glycine cleavage system T protein</fullName>
    </alternativeName>
</protein>
<dbReference type="EC" id="2.1.2.10" evidence="2 7"/>
<dbReference type="GO" id="GO:0004047">
    <property type="term" value="F:aminomethyltransferase activity"/>
    <property type="evidence" value="ECO:0007669"/>
    <property type="project" value="UniProtKB-UniRule"/>
</dbReference>
<feature type="binding site" evidence="8">
    <location>
        <position position="198"/>
    </location>
    <ligand>
        <name>substrate</name>
    </ligand>
</feature>
<evidence type="ECO:0000259" key="9">
    <source>
        <dbReference type="Pfam" id="PF01571"/>
    </source>
</evidence>
<dbReference type="InterPro" id="IPR022903">
    <property type="entry name" value="GcvT_bac"/>
</dbReference>
<dbReference type="NCBIfam" id="NF001567">
    <property type="entry name" value="PRK00389.1"/>
    <property type="match status" value="1"/>
</dbReference>
<dbReference type="GO" id="GO:0008168">
    <property type="term" value="F:methyltransferase activity"/>
    <property type="evidence" value="ECO:0007669"/>
    <property type="project" value="UniProtKB-KW"/>
</dbReference>
<evidence type="ECO:0000259" key="10">
    <source>
        <dbReference type="Pfam" id="PF08669"/>
    </source>
</evidence>
<dbReference type="PANTHER" id="PTHR43757:SF2">
    <property type="entry name" value="AMINOMETHYLTRANSFERASE, MITOCHONDRIAL"/>
    <property type="match status" value="1"/>
</dbReference>
<dbReference type="Gene3D" id="3.30.1360.120">
    <property type="entry name" value="Probable tRNA modification gtpase trme, domain 1"/>
    <property type="match status" value="1"/>
</dbReference>
<comment type="catalytic activity">
    <reaction evidence="6 7">
        <text>N(6)-[(R)-S(8)-aminomethyldihydrolipoyl]-L-lysyl-[protein] + (6S)-5,6,7,8-tetrahydrofolate = N(6)-[(R)-dihydrolipoyl]-L-lysyl-[protein] + (6R)-5,10-methylene-5,6,7,8-tetrahydrofolate + NH4(+)</text>
        <dbReference type="Rhea" id="RHEA:16945"/>
        <dbReference type="Rhea" id="RHEA-COMP:10475"/>
        <dbReference type="Rhea" id="RHEA-COMP:10492"/>
        <dbReference type="ChEBI" id="CHEBI:15636"/>
        <dbReference type="ChEBI" id="CHEBI:28938"/>
        <dbReference type="ChEBI" id="CHEBI:57453"/>
        <dbReference type="ChEBI" id="CHEBI:83100"/>
        <dbReference type="ChEBI" id="CHEBI:83143"/>
        <dbReference type="EC" id="2.1.2.10"/>
    </reaction>
</comment>
<evidence type="ECO:0000256" key="5">
    <source>
        <dbReference type="ARBA" id="ARBA00031395"/>
    </source>
</evidence>
<comment type="function">
    <text evidence="7">The glycine cleavage system catalyzes the degradation of glycine.</text>
</comment>
<evidence type="ECO:0000256" key="7">
    <source>
        <dbReference type="HAMAP-Rule" id="MF_00259"/>
    </source>
</evidence>
<dbReference type="InterPro" id="IPR006222">
    <property type="entry name" value="GCVT_N"/>
</dbReference>
<evidence type="ECO:0000313" key="12">
    <source>
        <dbReference type="Proteomes" id="UP000297890"/>
    </source>
</evidence>